<reference evidence="2" key="1">
    <citation type="submission" date="2024-03" db="EMBL/GenBank/DDBJ databases">
        <title>Diverse circular DNA viruses in blood, oral, and fecal samples of captive lemurs.</title>
        <authorList>
            <person name="Paietta E.N."/>
            <person name="Kraberger S."/>
            <person name="Lund M.C."/>
            <person name="Custer J.M."/>
            <person name="Vargas K.M."/>
            <person name="Ehmke E.E."/>
            <person name="Yoder A.D."/>
            <person name="Varsani A."/>
        </authorList>
    </citation>
    <scope>NUCLEOTIDE SEQUENCE</scope>
    <source>
        <strain evidence="2">Duke_26_2</strain>
    </source>
</reference>
<proteinExistence type="predicted"/>
<evidence type="ECO:0000256" key="1">
    <source>
        <dbReference type="SAM" id="Phobius"/>
    </source>
</evidence>
<sequence>MDSNYITLIVCVVGFISTLLTHKYHINLHSKKIEAIEQDISKLLAVADSLSKVTDSNVSNVVAEVNNTYNKVIEDINSMHPLG</sequence>
<feature type="transmembrane region" description="Helical" evidence="1">
    <location>
        <begin position="6"/>
        <end position="22"/>
    </location>
</feature>
<accession>A0AAU8B3A0</accession>
<evidence type="ECO:0000313" key="2">
    <source>
        <dbReference type="EMBL" id="XCD06728.1"/>
    </source>
</evidence>
<keyword evidence="1" id="KW-1133">Transmembrane helix</keyword>
<name>A0AAU8B3A0_9CAUD</name>
<keyword evidence="1" id="KW-0472">Membrane</keyword>
<organism evidence="2">
    <name type="scientific">Dulem virus 30</name>
    <dbReference type="NCBI Taxonomy" id="3145748"/>
    <lineage>
        <taxon>Viruses</taxon>
        <taxon>Duplodnaviria</taxon>
        <taxon>Heunggongvirae</taxon>
        <taxon>Uroviricota</taxon>
        <taxon>Caudoviricetes</taxon>
    </lineage>
</organism>
<keyword evidence="1" id="KW-0812">Transmembrane</keyword>
<dbReference type="EMBL" id="PP511706">
    <property type="protein sequence ID" value="XCD06728.1"/>
    <property type="molecule type" value="Genomic_DNA"/>
</dbReference>
<protein>
    <submittedName>
        <fullName evidence="2">Uncharacterized protein</fullName>
    </submittedName>
</protein>